<dbReference type="GO" id="GO:0044874">
    <property type="term" value="P:lipoprotein localization to outer membrane"/>
    <property type="evidence" value="ECO:0007669"/>
    <property type="project" value="TreeGrafter"/>
</dbReference>
<dbReference type="STRING" id="568768.GCA_000406125_02315"/>
<gene>
    <name evidence="11" type="primary">lolC</name>
    <name evidence="11" type="ORF">Dpoa569_0001544</name>
</gene>
<dbReference type="InterPro" id="IPR003838">
    <property type="entry name" value="ABC3_permease_C"/>
</dbReference>
<dbReference type="Pfam" id="PF02687">
    <property type="entry name" value="FtsX"/>
    <property type="match status" value="1"/>
</dbReference>
<feature type="domain" description="MacB-like periplasmic core" evidence="10">
    <location>
        <begin position="27"/>
        <end position="214"/>
    </location>
</feature>
<evidence type="ECO:0000256" key="1">
    <source>
        <dbReference type="ARBA" id="ARBA00004651"/>
    </source>
</evidence>
<comment type="subcellular location">
    <subcellularLocation>
        <location evidence="1">Cell membrane</location>
        <topology evidence="1">Multi-pass membrane protein</topology>
    </subcellularLocation>
</comment>
<dbReference type="AlphaFoldDB" id="A0A5B8I5A3"/>
<keyword evidence="6 8" id="KW-1133">Transmembrane helix</keyword>
<keyword evidence="3" id="KW-0813">Transport</keyword>
<keyword evidence="7 8" id="KW-0472">Membrane</keyword>
<accession>A0A5B8I5A3</accession>
<dbReference type="GO" id="GO:0098797">
    <property type="term" value="C:plasma membrane protein complex"/>
    <property type="evidence" value="ECO:0007669"/>
    <property type="project" value="TreeGrafter"/>
</dbReference>
<feature type="transmembrane region" description="Helical" evidence="8">
    <location>
        <begin position="312"/>
        <end position="338"/>
    </location>
</feature>
<feature type="domain" description="ABC3 transporter permease C-terminal" evidence="9">
    <location>
        <begin position="272"/>
        <end position="393"/>
    </location>
</feature>
<dbReference type="InterPro" id="IPR011925">
    <property type="entry name" value="LolCE_TM"/>
</dbReference>
<dbReference type="EMBL" id="CP042220">
    <property type="protein sequence ID" value="QDX29733.1"/>
    <property type="molecule type" value="Genomic_DNA"/>
</dbReference>
<feature type="transmembrane region" description="Helical" evidence="8">
    <location>
        <begin position="271"/>
        <end position="292"/>
    </location>
</feature>
<protein>
    <submittedName>
        <fullName evidence="11">Lipoprotein-releasing ABC transporter permease subunit LolC</fullName>
    </submittedName>
</protein>
<feature type="transmembrane region" description="Helical" evidence="8">
    <location>
        <begin position="25"/>
        <end position="48"/>
    </location>
</feature>
<keyword evidence="12" id="KW-1185">Reference proteome</keyword>
<evidence type="ECO:0000256" key="3">
    <source>
        <dbReference type="ARBA" id="ARBA00022448"/>
    </source>
</evidence>
<dbReference type="RefSeq" id="WP_042871149.1">
    <property type="nucleotide sequence ID" value="NZ_CM001975.1"/>
</dbReference>
<evidence type="ECO:0000259" key="10">
    <source>
        <dbReference type="Pfam" id="PF12704"/>
    </source>
</evidence>
<keyword evidence="11" id="KW-0449">Lipoprotein</keyword>
<keyword evidence="5 8" id="KW-0812">Transmembrane</keyword>
<evidence type="ECO:0000256" key="7">
    <source>
        <dbReference type="ARBA" id="ARBA00023136"/>
    </source>
</evidence>
<evidence type="ECO:0000313" key="11">
    <source>
        <dbReference type="EMBL" id="QDX29733.1"/>
    </source>
</evidence>
<organism evidence="11 12">
    <name type="scientific">Dickeya poaceiphila</name>
    <dbReference type="NCBI Taxonomy" id="568768"/>
    <lineage>
        <taxon>Bacteria</taxon>
        <taxon>Pseudomonadati</taxon>
        <taxon>Pseudomonadota</taxon>
        <taxon>Gammaproteobacteria</taxon>
        <taxon>Enterobacterales</taxon>
        <taxon>Pectobacteriaceae</taxon>
        <taxon>Dickeya</taxon>
    </lineage>
</organism>
<evidence type="ECO:0000313" key="12">
    <source>
        <dbReference type="Proteomes" id="UP000320591"/>
    </source>
</evidence>
<evidence type="ECO:0000256" key="2">
    <source>
        <dbReference type="ARBA" id="ARBA00005236"/>
    </source>
</evidence>
<dbReference type="InterPro" id="IPR051447">
    <property type="entry name" value="Lipoprotein-release_system"/>
</dbReference>
<dbReference type="InterPro" id="IPR025857">
    <property type="entry name" value="MacB_PCD"/>
</dbReference>
<dbReference type="PANTHER" id="PTHR30489:SF8">
    <property type="entry name" value="LIPOPROTEIN-RELEASING SYSTEM TRANSMEMBRANE PROTEIN LOLC"/>
    <property type="match status" value="1"/>
</dbReference>
<proteinExistence type="inferred from homology"/>
<dbReference type="GO" id="GO:0042953">
    <property type="term" value="P:lipoprotein transport"/>
    <property type="evidence" value="ECO:0007669"/>
    <property type="project" value="InterPro"/>
</dbReference>
<dbReference type="KEGG" id="dic:Dpoa569_0001544"/>
<evidence type="ECO:0000259" key="9">
    <source>
        <dbReference type="Pfam" id="PF02687"/>
    </source>
</evidence>
<name>A0A5B8I5A3_9GAMM</name>
<evidence type="ECO:0000256" key="4">
    <source>
        <dbReference type="ARBA" id="ARBA00022475"/>
    </source>
</evidence>
<dbReference type="Pfam" id="PF12704">
    <property type="entry name" value="MacB_PCD"/>
    <property type="match status" value="1"/>
</dbReference>
<dbReference type="NCBIfam" id="NF008076">
    <property type="entry name" value="PRK10814.1"/>
    <property type="match status" value="1"/>
</dbReference>
<dbReference type="OrthoDB" id="9808461at2"/>
<dbReference type="PANTHER" id="PTHR30489">
    <property type="entry name" value="LIPOPROTEIN-RELEASING SYSTEM TRANSMEMBRANE PROTEIN LOLE"/>
    <property type="match status" value="1"/>
</dbReference>
<comment type="similarity">
    <text evidence="2">Belongs to the ABC-4 integral membrane protein family. LolC/E subfamily.</text>
</comment>
<evidence type="ECO:0000256" key="8">
    <source>
        <dbReference type="SAM" id="Phobius"/>
    </source>
</evidence>
<dbReference type="Proteomes" id="UP000320591">
    <property type="component" value="Chromosome"/>
</dbReference>
<evidence type="ECO:0000256" key="5">
    <source>
        <dbReference type="ARBA" id="ARBA00022692"/>
    </source>
</evidence>
<keyword evidence="4" id="KW-1003">Cell membrane</keyword>
<feature type="transmembrane region" description="Helical" evidence="8">
    <location>
        <begin position="368"/>
        <end position="387"/>
    </location>
</feature>
<evidence type="ECO:0000256" key="6">
    <source>
        <dbReference type="ARBA" id="ARBA00022989"/>
    </source>
</evidence>
<dbReference type="NCBIfam" id="TIGR02212">
    <property type="entry name" value="lolCE"/>
    <property type="match status" value="1"/>
</dbReference>
<reference evidence="11 12" key="1">
    <citation type="journal article" date="2019" name="Environ. Microbiol.">
        <title>The phytopathogenic nature of Dickeya aquatica 174/2 and the dynamic early evolution of Dickeya pathogenicity.</title>
        <authorList>
            <person name="Duprey A."/>
            <person name="Taib N."/>
            <person name="Leonard S."/>
            <person name="Garin T."/>
            <person name="Flandrois J.P."/>
            <person name="Nasser W."/>
            <person name="Brochier-Armanet C."/>
            <person name="Reverchon S."/>
        </authorList>
    </citation>
    <scope>NUCLEOTIDE SEQUENCE [LARGE SCALE GENOMIC DNA]</scope>
    <source>
        <strain evidence="11 12">NCPPB 569</strain>
    </source>
</reference>
<sequence length="401" mass="43319">MYQPVALFIGLRYMRGRAADRFGRFVSWLSAIGITLGVMALVTVLSVMNGFERELENSILGLMPQALITTPQGSLNPQILPASSLSSLKGVRRVASLTTGDVVLQSARSVAVGVMLGVNPDEQEPLAHYLTNATSLQRLQPGQYQVILGEQLANQLGVKAGDQLRLMVTSASQLTPMGRVPSQRLFTVAGTFYAHSEVDGYQLLVNQQDASRLMRYPLGNVTGWRLWLDQPLTVDTLSQQVLPPGTVWKDWRERKGELFQAVRMEKNMMGLLLSLIVAVAAFNIITSLGLLVMEKQGEVAILQTQGLTQRQIMAVFIVQGGGAGVVGALVGAILGMVLASQLNTLIPMLGLLIDGGALPVQIQPLQVIAIALVAMLLALLSTLYPSWRAAATHPAEALRYE</sequence>